<dbReference type="AlphaFoldDB" id="A0A1B1MWP3"/>
<comment type="similarity">
    <text evidence="1">Belongs to the precorrin methyltransferase family.</text>
</comment>
<keyword evidence="5 10" id="KW-0808">Transferase</keyword>
<dbReference type="InterPro" id="IPR006366">
    <property type="entry name" value="CobA/CysG_C"/>
</dbReference>
<dbReference type="InterPro" id="IPR014777">
    <property type="entry name" value="4pyrrole_Mease_sub1"/>
</dbReference>
<keyword evidence="6" id="KW-0949">S-adenosyl-L-methionine</keyword>
<protein>
    <recommendedName>
        <fullName evidence="3">Uroporphyrinogen-III C-methyltransferase</fullName>
        <ecNumber evidence="2">2.1.1.107</ecNumber>
    </recommendedName>
    <alternativeName>
        <fullName evidence="8">Uroporphyrinogen III methylase</fullName>
    </alternativeName>
</protein>
<evidence type="ECO:0000256" key="3">
    <source>
        <dbReference type="ARBA" id="ARBA00018323"/>
    </source>
</evidence>
<dbReference type="FunFam" id="3.40.1010.10:FF:000001">
    <property type="entry name" value="Siroheme synthase"/>
    <property type="match status" value="1"/>
</dbReference>
<keyword evidence="7" id="KW-0627">Porphyrin biosynthesis</keyword>
<name>A0A1B1MWP3_9BACL</name>
<dbReference type="EMBL" id="CP014167">
    <property type="protein sequence ID" value="ANS73588.1"/>
    <property type="molecule type" value="Genomic_DNA"/>
</dbReference>
<reference evidence="10 11" key="1">
    <citation type="submission" date="2016-01" db="EMBL/GenBank/DDBJ databases">
        <title>Complete Genome Sequence of Paenibacillus yonginensis DCY84, a novel Plant Growth-Promoting Bacteria with Elicitation of Induced Systemic Resistance.</title>
        <authorList>
            <person name="Kim Y.J."/>
            <person name="Yang D.C."/>
            <person name="Sukweenadhi J."/>
        </authorList>
    </citation>
    <scope>NUCLEOTIDE SEQUENCE [LARGE SCALE GENOMIC DNA]</scope>
    <source>
        <strain evidence="10 11">DCY84</strain>
    </source>
</reference>
<evidence type="ECO:0000256" key="5">
    <source>
        <dbReference type="ARBA" id="ARBA00022679"/>
    </source>
</evidence>
<dbReference type="GO" id="GO:0032259">
    <property type="term" value="P:methylation"/>
    <property type="evidence" value="ECO:0007669"/>
    <property type="project" value="UniProtKB-KW"/>
</dbReference>
<dbReference type="InterPro" id="IPR035996">
    <property type="entry name" value="4pyrrol_Methylase_sf"/>
</dbReference>
<dbReference type="NCBIfam" id="NF004790">
    <property type="entry name" value="PRK06136.1"/>
    <property type="match status" value="1"/>
</dbReference>
<dbReference type="GO" id="GO:0004851">
    <property type="term" value="F:uroporphyrin-III C-methyltransferase activity"/>
    <property type="evidence" value="ECO:0007669"/>
    <property type="project" value="UniProtKB-EC"/>
</dbReference>
<evidence type="ECO:0000256" key="1">
    <source>
        <dbReference type="ARBA" id="ARBA00005879"/>
    </source>
</evidence>
<dbReference type="Gene3D" id="3.40.1010.10">
    <property type="entry name" value="Cobalt-precorrin-4 Transmethylase, Domain 1"/>
    <property type="match status" value="1"/>
</dbReference>
<evidence type="ECO:0000256" key="2">
    <source>
        <dbReference type="ARBA" id="ARBA00012162"/>
    </source>
</evidence>
<evidence type="ECO:0000256" key="8">
    <source>
        <dbReference type="ARBA" id="ARBA00079776"/>
    </source>
</evidence>
<dbReference type="STRING" id="1462996.AWM70_02505"/>
<dbReference type="Proteomes" id="UP000092573">
    <property type="component" value="Chromosome"/>
</dbReference>
<sequence length="273" mass="29042">MGDKRYRELKDYKAAGTNAGKVSIVGAGPGDPELITVKALRRLEEADLLLYDRLVNRKLLDYAKPEAVKIYCGKAPGRHTLPQEQIQALMVQHALSGKHVVRLKGGDPLVFGRGGEEALAMAKAGISYEIIPGITSALGAAASGAIPLTHRGISASCAFVTGSRCGSGQRQVRWDLLAGAVDTLVIYMGVGELAALCGEMLRSGKAPDTPAAIIERGTTAKQRILTGRLDQLDKLAVSMQAENPALIVIGEVVRVRSELLELEARMMEQTSSA</sequence>
<evidence type="ECO:0000313" key="11">
    <source>
        <dbReference type="Proteomes" id="UP000092573"/>
    </source>
</evidence>
<keyword evidence="11" id="KW-1185">Reference proteome</keyword>
<dbReference type="InterPro" id="IPR000878">
    <property type="entry name" value="4pyrrol_Mease"/>
</dbReference>
<gene>
    <name evidence="10" type="ORF">AWM70_02505</name>
</gene>
<dbReference type="KEGG" id="pyg:AWM70_02505"/>
<evidence type="ECO:0000256" key="6">
    <source>
        <dbReference type="ARBA" id="ARBA00022691"/>
    </source>
</evidence>
<proteinExistence type="inferred from homology"/>
<feature type="domain" description="Tetrapyrrole methylase" evidence="9">
    <location>
        <begin position="21"/>
        <end position="232"/>
    </location>
</feature>
<dbReference type="OrthoDB" id="9815856at2"/>
<dbReference type="InterPro" id="IPR050161">
    <property type="entry name" value="Siro_Cobalamin_biosynth"/>
</dbReference>
<keyword evidence="4 10" id="KW-0489">Methyltransferase</keyword>
<dbReference type="GO" id="GO:0019354">
    <property type="term" value="P:siroheme biosynthetic process"/>
    <property type="evidence" value="ECO:0007669"/>
    <property type="project" value="InterPro"/>
</dbReference>
<dbReference type="PANTHER" id="PTHR45790">
    <property type="entry name" value="SIROHEME SYNTHASE-RELATED"/>
    <property type="match status" value="1"/>
</dbReference>
<evidence type="ECO:0000259" key="9">
    <source>
        <dbReference type="Pfam" id="PF00590"/>
    </source>
</evidence>
<dbReference type="NCBIfam" id="TIGR01469">
    <property type="entry name" value="cobA_cysG_Cterm"/>
    <property type="match status" value="1"/>
</dbReference>
<dbReference type="InterPro" id="IPR003043">
    <property type="entry name" value="Uropor_MeTrfase_CS"/>
</dbReference>
<dbReference type="RefSeq" id="WP_068694075.1">
    <property type="nucleotide sequence ID" value="NZ_CP014167.1"/>
</dbReference>
<dbReference type="CDD" id="cd11642">
    <property type="entry name" value="SUMT"/>
    <property type="match status" value="1"/>
</dbReference>
<dbReference type="SUPFAM" id="SSF53790">
    <property type="entry name" value="Tetrapyrrole methylase"/>
    <property type="match status" value="1"/>
</dbReference>
<dbReference type="EC" id="2.1.1.107" evidence="2"/>
<dbReference type="Gene3D" id="3.30.950.10">
    <property type="entry name" value="Methyltransferase, Cobalt-precorrin-4 Transmethylase, Domain 2"/>
    <property type="match status" value="1"/>
</dbReference>
<dbReference type="PROSITE" id="PS00839">
    <property type="entry name" value="SUMT_1"/>
    <property type="match status" value="1"/>
</dbReference>
<dbReference type="Pfam" id="PF00590">
    <property type="entry name" value="TP_methylase"/>
    <property type="match status" value="1"/>
</dbReference>
<evidence type="ECO:0000256" key="7">
    <source>
        <dbReference type="ARBA" id="ARBA00023244"/>
    </source>
</evidence>
<evidence type="ECO:0000313" key="10">
    <source>
        <dbReference type="EMBL" id="ANS73588.1"/>
    </source>
</evidence>
<organism evidence="10 11">
    <name type="scientific">Paenibacillus yonginensis</name>
    <dbReference type="NCBI Taxonomy" id="1462996"/>
    <lineage>
        <taxon>Bacteria</taxon>
        <taxon>Bacillati</taxon>
        <taxon>Bacillota</taxon>
        <taxon>Bacilli</taxon>
        <taxon>Bacillales</taxon>
        <taxon>Paenibacillaceae</taxon>
        <taxon>Paenibacillus</taxon>
    </lineage>
</organism>
<accession>A0A1B1MWP3</accession>
<evidence type="ECO:0000256" key="4">
    <source>
        <dbReference type="ARBA" id="ARBA00022603"/>
    </source>
</evidence>
<dbReference type="InterPro" id="IPR014776">
    <property type="entry name" value="4pyrrole_Mease_sub2"/>
</dbReference>
<dbReference type="PANTHER" id="PTHR45790:SF3">
    <property type="entry name" value="S-ADENOSYL-L-METHIONINE-DEPENDENT UROPORPHYRINOGEN III METHYLTRANSFERASE, CHLOROPLASTIC"/>
    <property type="match status" value="1"/>
</dbReference>
<dbReference type="FunFam" id="3.30.950.10:FF:000001">
    <property type="entry name" value="Siroheme synthase"/>
    <property type="match status" value="1"/>
</dbReference>